<evidence type="ECO:0000256" key="18">
    <source>
        <dbReference type="RuleBase" id="RU003927"/>
    </source>
</evidence>
<feature type="domain" description="CBS" evidence="20">
    <location>
        <begin position="155"/>
        <end position="212"/>
    </location>
</feature>
<evidence type="ECO:0000256" key="12">
    <source>
        <dbReference type="ARBA" id="ARBA00048028"/>
    </source>
</evidence>
<comment type="subunit">
    <text evidence="3 13">Homotetramer.</text>
</comment>
<dbReference type="InterPro" id="IPR046342">
    <property type="entry name" value="CBS_dom_sf"/>
</dbReference>
<evidence type="ECO:0000256" key="2">
    <source>
        <dbReference type="ARBA" id="ARBA00005502"/>
    </source>
</evidence>
<keyword evidence="8 13" id="KW-0630">Potassium</keyword>
<dbReference type="CDD" id="cd04601">
    <property type="entry name" value="CBS_pair_IMPDH"/>
    <property type="match status" value="1"/>
</dbReference>
<feature type="binding site" evidence="13">
    <location>
        <position position="411"/>
    </location>
    <ligand>
        <name>IMP</name>
        <dbReference type="ChEBI" id="CHEBI:58053"/>
    </ligand>
</feature>
<evidence type="ECO:0000256" key="1">
    <source>
        <dbReference type="ARBA" id="ARBA00001958"/>
    </source>
</evidence>
<feature type="binding site" evidence="13">
    <location>
        <position position="466"/>
    </location>
    <ligand>
        <name>K(+)</name>
        <dbReference type="ChEBI" id="CHEBI:29103"/>
        <note>ligand shared between two tetrameric partners</note>
    </ligand>
</feature>
<feature type="binding site" description="in other chain" evidence="13 16">
    <location>
        <position position="300"/>
    </location>
    <ligand>
        <name>K(+)</name>
        <dbReference type="ChEBI" id="CHEBI:29103"/>
        <note>ligand shared between two tetrameric partners</note>
    </ligand>
</feature>
<dbReference type="PROSITE" id="PS00487">
    <property type="entry name" value="IMP_DH_GMP_RED"/>
    <property type="match status" value="1"/>
</dbReference>
<evidence type="ECO:0000256" key="17">
    <source>
        <dbReference type="PROSITE-ProRule" id="PRU00703"/>
    </source>
</evidence>
<feature type="active site" description="Proton acceptor" evidence="13 14">
    <location>
        <position position="399"/>
    </location>
</feature>
<dbReference type="GO" id="GO:0006177">
    <property type="term" value="P:GMP biosynthetic process"/>
    <property type="evidence" value="ECO:0007669"/>
    <property type="project" value="UniProtKB-UniRule"/>
</dbReference>
<dbReference type="PANTHER" id="PTHR11911:SF111">
    <property type="entry name" value="INOSINE-5'-MONOPHOSPHATE DEHYDROGENASE"/>
    <property type="match status" value="1"/>
</dbReference>
<feature type="binding site" evidence="13">
    <location>
        <position position="247"/>
    </location>
    <ligand>
        <name>NAD(+)</name>
        <dbReference type="ChEBI" id="CHEBI:57540"/>
    </ligand>
</feature>
<dbReference type="HAMAP" id="MF_01964">
    <property type="entry name" value="IMPDH"/>
    <property type="match status" value="1"/>
</dbReference>
<sequence length="485" mass="52690">MSKEEEFNESLSYDDVLLQPGYSEILPKDCNIQTVLCKGINLNIPVISAAMDTVTEEKLAIAIALEGGAGVIHRNLKPEEQAHQVANVKRFLNWIIESPITVREDAYVRDVKELVAKFGISGLPIVSANDKLIGIITNRDLRFCKDDSLPVTKVMTQDLVIVKGEPTVEKAMEKFNEHRIEKLPVVDNDGRLTGLITVTDMEKHENYPNAATDKSGKLIVGAAISPQDYKVRLPMLVKAKVDFVVIDTAHGDSKNVMETIREIKKEYQVPVIGGNVATKDGTKRLIDAGADAVKVGIGPGSICTTRVVAGIGVPQFTAVWDCAEEAIKSKVPVIADGGIKFSGDITKAIGAGASVVMIGNLFAGLKEAPGSEIIFDGRIYKGYRGMGSMGAIADGAGDRYQIGKDEEPVPEGIEGRVPYKGELRTYMNQLLAGLRKGMGYCGCKNIQELITYRKFVRITASGLRESHPHDVTITQEAPNYSHSHI</sequence>
<evidence type="ECO:0000259" key="20">
    <source>
        <dbReference type="PROSITE" id="PS51371"/>
    </source>
</evidence>
<dbReference type="InterPro" id="IPR013785">
    <property type="entry name" value="Aldolase_TIM"/>
</dbReference>
<feature type="binding site" evidence="15">
    <location>
        <begin position="247"/>
        <end position="249"/>
    </location>
    <ligand>
        <name>NAD(+)</name>
        <dbReference type="ChEBI" id="CHEBI:57540"/>
    </ligand>
</feature>
<dbReference type="GO" id="GO:0046872">
    <property type="term" value="F:metal ion binding"/>
    <property type="evidence" value="ECO:0007669"/>
    <property type="project" value="UniProtKB-UniRule"/>
</dbReference>
<dbReference type="PROSITE" id="PS51371">
    <property type="entry name" value="CBS"/>
    <property type="match status" value="2"/>
</dbReference>
<evidence type="ECO:0000256" key="16">
    <source>
        <dbReference type="PIRSR" id="PIRSR000130-4"/>
    </source>
</evidence>
<dbReference type="NCBIfam" id="TIGR01302">
    <property type="entry name" value="IMP_dehydrog"/>
    <property type="match status" value="1"/>
</dbReference>
<accession>A0A806KNS0</accession>
<reference evidence="21" key="1">
    <citation type="submission" date="2012-03" db="EMBL/GenBank/DDBJ databases">
        <title>Functional metagenomics reveals considerable lignocellulase gene clusters in the gut microbiome of a wood-feeding higher termite.</title>
        <authorList>
            <person name="Liu N."/>
        </authorList>
    </citation>
    <scope>NUCLEOTIDE SEQUENCE</scope>
</reference>
<evidence type="ECO:0000256" key="3">
    <source>
        <dbReference type="ARBA" id="ARBA00011881"/>
    </source>
</evidence>
<evidence type="ECO:0000256" key="6">
    <source>
        <dbReference type="ARBA" id="ARBA00022749"/>
    </source>
</evidence>
<dbReference type="InterPro" id="IPR015875">
    <property type="entry name" value="IMP_DH/GMP_Rdtase_CS"/>
</dbReference>
<evidence type="ECO:0000256" key="14">
    <source>
        <dbReference type="PIRSR" id="PIRSR000130-1"/>
    </source>
</evidence>
<comment type="activity regulation">
    <text evidence="13">Mycophenolic acid (MPA) is a non-competitive inhibitor that prevents formation of the closed enzyme conformation by binding to the same site as the amobile flap. In contrast, mizoribine monophosphate (MZP) is a competitive inhibitor that induces the closed conformation. MPA is a potent inhibitor of mammalian IMPDHs but a poor inhibitor of the bacterial enzymes. MZP is a more potent inhibitor of bacterial IMPDH.</text>
</comment>
<dbReference type="SUPFAM" id="SSF51412">
    <property type="entry name" value="Inosine monophosphate dehydrogenase (IMPDH)"/>
    <property type="match status" value="1"/>
</dbReference>
<evidence type="ECO:0000313" key="21">
    <source>
        <dbReference type="EMBL" id="AGS53851.1"/>
    </source>
</evidence>
<evidence type="ECO:0000256" key="10">
    <source>
        <dbReference type="ARBA" id="ARBA00023027"/>
    </source>
</evidence>
<keyword evidence="7 13" id="KW-0658">Purine biosynthesis</keyword>
<evidence type="ECO:0000256" key="7">
    <source>
        <dbReference type="ARBA" id="ARBA00022755"/>
    </source>
</evidence>
<dbReference type="InterPro" id="IPR001093">
    <property type="entry name" value="IMP_DH_GMPRt"/>
</dbReference>
<dbReference type="SMART" id="SM01240">
    <property type="entry name" value="IMPDH"/>
    <property type="match status" value="1"/>
</dbReference>
<dbReference type="GO" id="GO:0003938">
    <property type="term" value="F:IMP dehydrogenase activity"/>
    <property type="evidence" value="ECO:0007669"/>
    <property type="project" value="UniProtKB-UniRule"/>
</dbReference>
<comment type="caution">
    <text evidence="13">Lacks conserved residue(s) required for the propagation of feature annotation.</text>
</comment>
<gene>
    <name evidence="13" type="primary">guaB</name>
</gene>
<dbReference type="PIRSF" id="PIRSF000130">
    <property type="entry name" value="IMPDH"/>
    <property type="match status" value="1"/>
</dbReference>
<dbReference type="InterPro" id="IPR000644">
    <property type="entry name" value="CBS_dom"/>
</dbReference>
<feature type="binding site" evidence="13">
    <location>
        <begin position="336"/>
        <end position="338"/>
    </location>
    <ligand>
        <name>IMP</name>
        <dbReference type="ChEBI" id="CHEBI:58053"/>
    </ligand>
</feature>
<dbReference type="GO" id="GO:0006183">
    <property type="term" value="P:GTP biosynthetic process"/>
    <property type="evidence" value="ECO:0007669"/>
    <property type="project" value="TreeGrafter"/>
</dbReference>
<feature type="binding site" evidence="13">
    <location>
        <begin position="383"/>
        <end position="387"/>
    </location>
    <ligand>
        <name>IMP</name>
        <dbReference type="ChEBI" id="CHEBI:58053"/>
    </ligand>
</feature>
<keyword evidence="5" id="KW-0677">Repeat</keyword>
<comment type="catalytic activity">
    <reaction evidence="12 13 19">
        <text>IMP + NAD(+) + H2O = XMP + NADH + H(+)</text>
        <dbReference type="Rhea" id="RHEA:11708"/>
        <dbReference type="ChEBI" id="CHEBI:15377"/>
        <dbReference type="ChEBI" id="CHEBI:15378"/>
        <dbReference type="ChEBI" id="CHEBI:57464"/>
        <dbReference type="ChEBI" id="CHEBI:57540"/>
        <dbReference type="ChEBI" id="CHEBI:57945"/>
        <dbReference type="ChEBI" id="CHEBI:58053"/>
        <dbReference type="EC" id="1.1.1.205"/>
    </reaction>
</comment>
<evidence type="ECO:0000256" key="11">
    <source>
        <dbReference type="ARBA" id="ARBA00023122"/>
    </source>
</evidence>
<evidence type="ECO:0000256" key="19">
    <source>
        <dbReference type="RuleBase" id="RU003928"/>
    </source>
</evidence>
<dbReference type="EC" id="1.1.1.205" evidence="13 19"/>
<keyword evidence="6 13" id="KW-0332">GMP biosynthesis</keyword>
<dbReference type="SUPFAM" id="SSF54631">
    <property type="entry name" value="CBS-domain pair"/>
    <property type="match status" value="1"/>
</dbReference>
<dbReference type="CDD" id="cd00381">
    <property type="entry name" value="IMPDH"/>
    <property type="match status" value="1"/>
</dbReference>
<keyword evidence="10 13" id="KW-0520">NAD</keyword>
<feature type="binding site" description="in other chain" evidence="13 16">
    <location>
        <position position="303"/>
    </location>
    <ligand>
        <name>K(+)</name>
        <dbReference type="ChEBI" id="CHEBI:29103"/>
        <note>ligand shared between two tetrameric partners</note>
    </ligand>
</feature>
<feature type="binding site" description="in other chain" evidence="13 16">
    <location>
        <position position="298"/>
    </location>
    <ligand>
        <name>K(+)</name>
        <dbReference type="ChEBI" id="CHEBI:29103"/>
        <note>ligand shared between two tetrameric partners</note>
    </ligand>
</feature>
<name>A0A806KNS0_9BACT</name>
<evidence type="ECO:0000256" key="4">
    <source>
        <dbReference type="ARBA" id="ARBA00022723"/>
    </source>
</evidence>
<feature type="binding site" evidence="13">
    <location>
        <position position="465"/>
    </location>
    <ligand>
        <name>K(+)</name>
        <dbReference type="ChEBI" id="CHEBI:29103"/>
        <note>ligand shared between two tetrameric partners</note>
    </ligand>
</feature>
<keyword evidence="4 13" id="KW-0479">Metal-binding</keyword>
<dbReference type="Pfam" id="PF00478">
    <property type="entry name" value="IMPDH"/>
    <property type="match status" value="1"/>
</dbReference>
<comment type="function">
    <text evidence="13">Catalyzes the conversion of inosine 5'-phosphate (IMP) to xanthosine 5'-phosphate (XMP), the first committed and rate-limiting step in the de novo synthesis of guanine nucleotides, and therefore plays an important role in the regulation of cell growth.</text>
</comment>
<keyword evidence="9 13" id="KW-0560">Oxidoreductase</keyword>
<organism evidence="21">
    <name type="scientific">uncultured bacterium contig00054</name>
    <dbReference type="NCBI Taxonomy" id="1181538"/>
    <lineage>
        <taxon>Bacteria</taxon>
        <taxon>environmental samples</taxon>
    </lineage>
</organism>
<keyword evidence="11 17" id="KW-0129">CBS domain</keyword>
<dbReference type="GO" id="GO:0000166">
    <property type="term" value="F:nucleotide binding"/>
    <property type="evidence" value="ECO:0007669"/>
    <property type="project" value="UniProtKB-UniRule"/>
</dbReference>
<feature type="domain" description="CBS" evidence="20">
    <location>
        <begin position="95"/>
        <end position="151"/>
    </location>
</feature>
<evidence type="ECO:0000256" key="5">
    <source>
        <dbReference type="ARBA" id="ARBA00022737"/>
    </source>
</evidence>
<dbReference type="FunFam" id="3.20.20.70:FF:000003">
    <property type="entry name" value="GMP reductase"/>
    <property type="match status" value="1"/>
</dbReference>
<comment type="similarity">
    <text evidence="2 13 18">Belongs to the IMPDH/GMPR family.</text>
</comment>
<dbReference type="EMBL" id="JQ844253">
    <property type="protein sequence ID" value="AGS53851.1"/>
    <property type="molecule type" value="Genomic_DNA"/>
</dbReference>
<evidence type="ECO:0000256" key="13">
    <source>
        <dbReference type="HAMAP-Rule" id="MF_01964"/>
    </source>
</evidence>
<evidence type="ECO:0000256" key="8">
    <source>
        <dbReference type="ARBA" id="ARBA00022958"/>
    </source>
</evidence>
<dbReference type="AlphaFoldDB" id="A0A806KNS0"/>
<dbReference type="UniPathway" id="UPA00601">
    <property type="reaction ID" value="UER00295"/>
</dbReference>
<evidence type="ECO:0000256" key="9">
    <source>
        <dbReference type="ARBA" id="ARBA00023002"/>
    </source>
</evidence>
<comment type="cofactor">
    <cofactor evidence="1 13">
        <name>K(+)</name>
        <dbReference type="ChEBI" id="CHEBI:29103"/>
    </cofactor>
</comment>
<feature type="binding site" evidence="13">
    <location>
        <begin position="359"/>
        <end position="360"/>
    </location>
    <ligand>
        <name>IMP</name>
        <dbReference type="ChEBI" id="CHEBI:58053"/>
    </ligand>
</feature>
<proteinExistence type="inferred from homology"/>
<evidence type="ECO:0000256" key="15">
    <source>
        <dbReference type="PIRSR" id="PIRSR000130-3"/>
    </source>
</evidence>
<feature type="binding site" evidence="13 15">
    <location>
        <begin position="296"/>
        <end position="298"/>
    </location>
    <ligand>
        <name>NAD(+)</name>
        <dbReference type="ChEBI" id="CHEBI:57540"/>
    </ligand>
</feature>
<dbReference type="Pfam" id="PF00571">
    <property type="entry name" value="CBS"/>
    <property type="match status" value="2"/>
</dbReference>
<dbReference type="SMART" id="SM00116">
    <property type="entry name" value="CBS"/>
    <property type="match status" value="2"/>
</dbReference>
<comment type="pathway">
    <text evidence="13 19">Purine metabolism; XMP biosynthesis via de novo pathway; XMP from IMP: step 1/1.</text>
</comment>
<feature type="binding site" evidence="13">
    <location>
        <position position="467"/>
    </location>
    <ligand>
        <name>K(+)</name>
        <dbReference type="ChEBI" id="CHEBI:29103"/>
        <note>ligand shared between two tetrameric partners</note>
    </ligand>
</feature>
<dbReference type="InterPro" id="IPR005990">
    <property type="entry name" value="IMP_DH"/>
</dbReference>
<protein>
    <recommendedName>
        <fullName evidence="13 19">Inosine-5'-monophosphate dehydrogenase</fullName>
        <shortName evidence="13">IMP dehydrogenase</shortName>
        <shortName evidence="13">IMPD</shortName>
        <shortName evidence="13">IMPDH</shortName>
        <ecNumber evidence="13 19">1.1.1.205</ecNumber>
    </recommendedName>
</protein>
<feature type="binding site" evidence="13">
    <location>
        <position position="301"/>
    </location>
    <ligand>
        <name>IMP</name>
        <dbReference type="ChEBI" id="CHEBI:58053"/>
    </ligand>
</feature>
<dbReference type="Gene3D" id="3.20.20.70">
    <property type="entry name" value="Aldolase class I"/>
    <property type="match status" value="1"/>
</dbReference>
<feature type="active site" description="Thioimidate intermediate" evidence="13 14">
    <location>
        <position position="303"/>
    </location>
</feature>
<dbReference type="PANTHER" id="PTHR11911">
    <property type="entry name" value="INOSINE-5-MONOPHOSPHATE DEHYDROGENASE RELATED"/>
    <property type="match status" value="1"/>
</dbReference>